<reference evidence="22" key="1">
    <citation type="journal article" date="2018" name="Mol. Phylogenet. Evol.">
        <title>Mitochondrial phylogenomics of the Hymenoptera.</title>
        <authorList>
            <person name="Tang P."/>
            <person name="Zhu J.C."/>
            <person name="Zheng B.Y."/>
            <person name="Wei S.J."/>
            <person name="Sharkey M."/>
            <person name="Chen X.X."/>
            <person name="Vogler A.P."/>
        </authorList>
    </citation>
    <scope>NUCLEOTIDE SEQUENCE</scope>
</reference>
<evidence type="ECO:0000256" key="16">
    <source>
        <dbReference type="ARBA" id="ARBA00023136"/>
    </source>
</evidence>
<dbReference type="InterPro" id="IPR036150">
    <property type="entry name" value="Cyt_b/b6_C_sf"/>
</dbReference>
<gene>
    <name evidence="22" type="primary">cob</name>
</gene>
<dbReference type="GO" id="GO:0046872">
    <property type="term" value="F:metal ion binding"/>
    <property type="evidence" value="ECO:0007669"/>
    <property type="project" value="UniProtKB-UniRule"/>
</dbReference>
<evidence type="ECO:0000256" key="8">
    <source>
        <dbReference type="ARBA" id="ARBA00022692"/>
    </source>
</evidence>
<feature type="binding site" description="axial binding residue" evidence="18">
    <location>
        <position position="83"/>
    </location>
    <ligand>
        <name>heme b</name>
        <dbReference type="ChEBI" id="CHEBI:60344"/>
        <label>b562</label>
    </ligand>
    <ligandPart>
        <name>Fe</name>
        <dbReference type="ChEBI" id="CHEBI:18248"/>
    </ligandPart>
</feature>
<feature type="transmembrane region" description="Helical" evidence="19">
    <location>
        <begin position="75"/>
        <end position="99"/>
    </location>
</feature>
<feature type="domain" description="Cytochrome b/b6 N-terminal region profile" evidence="20">
    <location>
        <begin position="1"/>
        <end position="209"/>
    </location>
</feature>
<dbReference type="SUPFAM" id="SSF81648">
    <property type="entry name" value="a domain/subunit of cytochrome bc1 complex (Ubiquinol-cytochrome c reductase)"/>
    <property type="match status" value="1"/>
</dbReference>
<accession>A0A3Q8UA91</accession>
<dbReference type="Pfam" id="PF00033">
    <property type="entry name" value="Cytochrome_B"/>
    <property type="match status" value="1"/>
</dbReference>
<keyword evidence="7 19" id="KW-0679">Respiratory chain</keyword>
<evidence type="ECO:0000256" key="11">
    <source>
        <dbReference type="ARBA" id="ARBA00022982"/>
    </source>
</evidence>
<dbReference type="Pfam" id="PF00032">
    <property type="entry name" value="Cytochrom_B_C"/>
    <property type="match status" value="1"/>
</dbReference>
<dbReference type="InterPro" id="IPR048259">
    <property type="entry name" value="Cytochrome_b_N_euk/bac"/>
</dbReference>
<feature type="transmembrane region" description="Helical" evidence="19">
    <location>
        <begin position="322"/>
        <end position="340"/>
    </location>
</feature>
<evidence type="ECO:0000256" key="9">
    <source>
        <dbReference type="ARBA" id="ARBA00022723"/>
    </source>
</evidence>
<evidence type="ECO:0000256" key="7">
    <source>
        <dbReference type="ARBA" id="ARBA00022660"/>
    </source>
</evidence>
<comment type="cofactor">
    <cofactor evidence="18">
        <name>heme</name>
        <dbReference type="ChEBI" id="CHEBI:30413"/>
    </cofactor>
    <text evidence="18">Binds 2 heme groups non-covalently.</text>
</comment>
<feature type="transmembrane region" description="Helical" evidence="19">
    <location>
        <begin position="262"/>
        <end position="281"/>
    </location>
</feature>
<evidence type="ECO:0000256" key="13">
    <source>
        <dbReference type="ARBA" id="ARBA00023004"/>
    </source>
</evidence>
<feature type="transmembrane region" description="Helical" evidence="19">
    <location>
        <begin position="178"/>
        <end position="199"/>
    </location>
</feature>
<dbReference type="GO" id="GO:0008121">
    <property type="term" value="F:quinol-cytochrome-c reductase activity"/>
    <property type="evidence" value="ECO:0007669"/>
    <property type="project" value="InterPro"/>
</dbReference>
<dbReference type="InterPro" id="IPR005797">
    <property type="entry name" value="Cyt_b/b6_N"/>
</dbReference>
<feature type="domain" description="Cytochrome b/b6 C-terminal region profile" evidence="21">
    <location>
        <begin position="210"/>
        <end position="380"/>
    </location>
</feature>
<dbReference type="EMBL" id="MG923507">
    <property type="protein sequence ID" value="AZL93397.1"/>
    <property type="molecule type" value="Genomic_DNA"/>
</dbReference>
<keyword evidence="13 18" id="KW-0408">Iron</keyword>
<evidence type="ECO:0000256" key="14">
    <source>
        <dbReference type="ARBA" id="ARBA00023075"/>
    </source>
</evidence>
<keyword evidence="16 19" id="KW-0472">Membrane</keyword>
<keyword evidence="15 19" id="KW-0496">Mitochondrion</keyword>
<feature type="transmembrane region" description="Helical" evidence="19">
    <location>
        <begin position="138"/>
        <end position="157"/>
    </location>
</feature>
<dbReference type="InterPro" id="IPR048260">
    <property type="entry name" value="Cytochrome_b_C_euk/bac"/>
</dbReference>
<dbReference type="CDD" id="cd00284">
    <property type="entry name" value="Cytochrome_b_N"/>
    <property type="match status" value="1"/>
</dbReference>
<dbReference type="PROSITE" id="PS51003">
    <property type="entry name" value="CYTB_CTER"/>
    <property type="match status" value="1"/>
</dbReference>
<dbReference type="GO" id="GO:0006122">
    <property type="term" value="P:mitochondrial electron transport, ubiquinol to cytochrome c"/>
    <property type="evidence" value="ECO:0007669"/>
    <property type="project" value="TreeGrafter"/>
</dbReference>
<evidence type="ECO:0000256" key="5">
    <source>
        <dbReference type="ARBA" id="ARBA00022448"/>
    </source>
</evidence>
<sequence length="393" mass="46588">MKNIMKTHPILKIFNSSLINLPTPININLWWNFGSLLGIMLMIQIISGFMLSMHYCNNINEAFNSIIHINNNVNYGWIMHFMHMNGASMFFICIYIHIGRNLYYNSFNYKYTWIIGVMILLLLMMTAFMGYVLPWGQMSLWGATVITNLMSAIPYMGNNIVQWLWGGFSVNNATLNRFFSLHFILPFILMLMIIIHLIFLHETGSNNPLGTNSNMYKIPFHNYLTLKDTMSMIIMFNILLMLCLMNPYMMMDPENFNPANSMITPIHIQPEWYFLFAYAILRSIPNKLGGVMALIMSILILMILPFYKLNKLQSMKFYPINIYYYWMFINIFFILTWIGGQPVNNPFISIGQLYTILYFLNFFLNPMLFNLWNNTLIYMMYMYIIYMYKYFKM</sequence>
<dbReference type="GO" id="GO:0045275">
    <property type="term" value="C:respiratory chain complex III"/>
    <property type="evidence" value="ECO:0007669"/>
    <property type="project" value="InterPro"/>
</dbReference>
<evidence type="ECO:0000259" key="21">
    <source>
        <dbReference type="PROSITE" id="PS51003"/>
    </source>
</evidence>
<dbReference type="GO" id="GO:0016491">
    <property type="term" value="F:oxidoreductase activity"/>
    <property type="evidence" value="ECO:0007669"/>
    <property type="project" value="UniProtKB-UniRule"/>
</dbReference>
<keyword evidence="8 19" id="KW-0812">Transmembrane</keyword>
<dbReference type="Gene3D" id="1.20.810.10">
    <property type="entry name" value="Cytochrome Bc1 Complex, Chain C"/>
    <property type="match status" value="1"/>
</dbReference>
<evidence type="ECO:0000256" key="1">
    <source>
        <dbReference type="ARBA" id="ARBA00002566"/>
    </source>
</evidence>
<dbReference type="CDD" id="cd00290">
    <property type="entry name" value="cytochrome_b_C"/>
    <property type="match status" value="1"/>
</dbReference>
<dbReference type="PIRSF" id="PIRSF038885">
    <property type="entry name" value="COB"/>
    <property type="match status" value="1"/>
</dbReference>
<keyword evidence="14" id="KW-0830">Ubiquinone</keyword>
<evidence type="ECO:0000256" key="12">
    <source>
        <dbReference type="ARBA" id="ARBA00022989"/>
    </source>
</evidence>
<feature type="binding site" description="axial binding residue" evidence="18">
    <location>
        <position position="182"/>
    </location>
    <ligand>
        <name>heme b</name>
        <dbReference type="ChEBI" id="CHEBI:60344"/>
        <label>b562</label>
    </ligand>
    <ligandPart>
        <name>Fe</name>
        <dbReference type="ChEBI" id="CHEBI:18248"/>
    </ligandPart>
</feature>
<feature type="transmembrane region" description="Helical" evidence="19">
    <location>
        <begin position="29"/>
        <end position="55"/>
    </location>
</feature>
<comment type="function">
    <text evidence="1 19">Component of the ubiquinol-cytochrome c reductase complex (complex III or cytochrome b-c1 complex) that is part of the mitochondrial respiratory chain. The b-c1 complex mediates electron transfer from ubiquinol to cytochrome c. Contributes to the generation of a proton gradient across the mitochondrial membrane that is then used for ATP synthesis.</text>
</comment>
<evidence type="ECO:0000256" key="6">
    <source>
        <dbReference type="ARBA" id="ARBA00022617"/>
    </source>
</evidence>
<geneLocation type="mitochondrion" evidence="22"/>
<dbReference type="InterPro" id="IPR030689">
    <property type="entry name" value="Cytochrome_b"/>
</dbReference>
<feature type="binding site" description="axial binding residue" evidence="18">
    <location>
        <position position="97"/>
    </location>
    <ligand>
        <name>heme b</name>
        <dbReference type="ChEBI" id="CHEBI:60344"/>
        <label>b566</label>
    </ligand>
    <ligandPart>
        <name>Fe</name>
        <dbReference type="ChEBI" id="CHEBI:18248"/>
    </ligandPart>
</feature>
<keyword evidence="6 18" id="KW-0349">Heme</keyword>
<feature type="binding site" description="axial binding residue" evidence="18">
    <location>
        <position position="196"/>
    </location>
    <ligand>
        <name>heme b</name>
        <dbReference type="ChEBI" id="CHEBI:60344"/>
        <label>b566</label>
    </ligand>
    <ligandPart>
        <name>Fe</name>
        <dbReference type="ChEBI" id="CHEBI:18248"/>
    </ligandPart>
</feature>
<feature type="transmembrane region" description="Helical" evidence="19">
    <location>
        <begin position="111"/>
        <end position="132"/>
    </location>
</feature>
<keyword evidence="11 19" id="KW-0249">Electron transport</keyword>
<keyword evidence="5 19" id="KW-0813">Transport</keyword>
<comment type="subunit">
    <text evidence="3">The main subunits of complex b-c1 are: cytochrome b, cytochrome c1 and the Rieske protein.</text>
</comment>
<dbReference type="PANTHER" id="PTHR19271:SF16">
    <property type="entry name" value="CYTOCHROME B"/>
    <property type="match status" value="1"/>
</dbReference>
<dbReference type="InterPro" id="IPR027387">
    <property type="entry name" value="Cytb/b6-like_sf"/>
</dbReference>
<evidence type="ECO:0000313" key="22">
    <source>
        <dbReference type="EMBL" id="AZL93397.1"/>
    </source>
</evidence>
<comment type="cofactor">
    <cofactor evidence="19">
        <name>heme b</name>
        <dbReference type="ChEBI" id="CHEBI:60344"/>
    </cofactor>
    <text evidence="19">Binds 2 heme groups non-covalently.</text>
</comment>
<dbReference type="AlphaFoldDB" id="A0A3Q8UA91"/>
<dbReference type="GO" id="GO:0005743">
    <property type="term" value="C:mitochondrial inner membrane"/>
    <property type="evidence" value="ECO:0007669"/>
    <property type="project" value="UniProtKB-SubCell"/>
</dbReference>
<evidence type="ECO:0000256" key="15">
    <source>
        <dbReference type="ARBA" id="ARBA00023128"/>
    </source>
</evidence>
<comment type="subcellular location">
    <subcellularLocation>
        <location evidence="2">Mitochondrion inner membrane</location>
        <topology evidence="2">Multi-pass membrane protein</topology>
    </subcellularLocation>
</comment>
<name>A0A3Q8UA91_9HYME</name>
<keyword evidence="9 18" id="KW-0479">Metal-binding</keyword>
<feature type="transmembrane region" description="Helical" evidence="19">
    <location>
        <begin position="230"/>
        <end position="250"/>
    </location>
</feature>
<comment type="similarity">
    <text evidence="19">Belongs to the cytochrome b family.</text>
</comment>
<evidence type="ECO:0000256" key="17">
    <source>
        <dbReference type="PIRSR" id="PIRSR038885-1"/>
    </source>
</evidence>
<evidence type="ECO:0000259" key="20">
    <source>
        <dbReference type="PROSITE" id="PS51002"/>
    </source>
</evidence>
<dbReference type="InterPro" id="IPR005798">
    <property type="entry name" value="Cyt_b/b6_C"/>
</dbReference>
<feature type="transmembrane region" description="Helical" evidence="19">
    <location>
        <begin position="287"/>
        <end position="310"/>
    </location>
</feature>
<evidence type="ECO:0000256" key="19">
    <source>
        <dbReference type="RuleBase" id="RU362117"/>
    </source>
</evidence>
<dbReference type="InterPro" id="IPR016174">
    <property type="entry name" value="Di-haem_cyt_TM"/>
</dbReference>
<proteinExistence type="inferred from homology"/>
<dbReference type="PANTHER" id="PTHR19271">
    <property type="entry name" value="CYTOCHROME B"/>
    <property type="match status" value="1"/>
</dbReference>
<feature type="binding site" evidence="17">
    <location>
        <position position="201"/>
    </location>
    <ligand>
        <name>a ubiquinone</name>
        <dbReference type="ChEBI" id="CHEBI:16389"/>
    </ligand>
</feature>
<evidence type="ECO:0000256" key="4">
    <source>
        <dbReference type="ARBA" id="ARBA00013531"/>
    </source>
</evidence>
<evidence type="ECO:0000256" key="18">
    <source>
        <dbReference type="PIRSR" id="PIRSR038885-2"/>
    </source>
</evidence>
<keyword evidence="12 19" id="KW-1133">Transmembrane helix</keyword>
<dbReference type="SUPFAM" id="SSF81342">
    <property type="entry name" value="Transmembrane di-heme cytochromes"/>
    <property type="match status" value="1"/>
</dbReference>
<evidence type="ECO:0000256" key="3">
    <source>
        <dbReference type="ARBA" id="ARBA00011649"/>
    </source>
</evidence>
<evidence type="ECO:0000256" key="2">
    <source>
        <dbReference type="ARBA" id="ARBA00004448"/>
    </source>
</evidence>
<keyword evidence="10" id="KW-0999">Mitochondrion inner membrane</keyword>
<evidence type="ECO:0000256" key="10">
    <source>
        <dbReference type="ARBA" id="ARBA00022792"/>
    </source>
</evidence>
<protein>
    <recommendedName>
        <fullName evidence="4 19">Cytochrome b</fullName>
    </recommendedName>
</protein>
<dbReference type="PROSITE" id="PS51002">
    <property type="entry name" value="CYTB_NTER"/>
    <property type="match status" value="1"/>
</dbReference>
<organism evidence="22">
    <name type="scientific">Platygaster sp. ZJUH_2016026</name>
    <dbReference type="NCBI Taxonomy" id="2491166"/>
    <lineage>
        <taxon>Eukaryota</taxon>
        <taxon>Metazoa</taxon>
        <taxon>Ecdysozoa</taxon>
        <taxon>Arthropoda</taxon>
        <taxon>Hexapoda</taxon>
        <taxon>Insecta</taxon>
        <taxon>Pterygota</taxon>
        <taxon>Neoptera</taxon>
        <taxon>Endopterygota</taxon>
        <taxon>Hymenoptera</taxon>
        <taxon>Apocrita</taxon>
        <taxon>Proctotrupomorpha</taxon>
        <taxon>Platygastroidea</taxon>
        <taxon>Platygastridae</taxon>
        <taxon>Platygastrinae</taxon>
        <taxon>Platygaster</taxon>
    </lineage>
</organism>